<protein>
    <submittedName>
        <fullName evidence="2">Uncharacterized protein</fullName>
    </submittedName>
</protein>
<feature type="region of interest" description="Disordered" evidence="1">
    <location>
        <begin position="381"/>
        <end position="439"/>
    </location>
</feature>
<feature type="compositionally biased region" description="Pro residues" evidence="1">
    <location>
        <begin position="354"/>
        <end position="363"/>
    </location>
</feature>
<feature type="compositionally biased region" description="Basic and acidic residues" evidence="1">
    <location>
        <begin position="484"/>
        <end position="493"/>
    </location>
</feature>
<dbReference type="EMBL" id="LJSK01000132">
    <property type="protein sequence ID" value="KPI86413.1"/>
    <property type="molecule type" value="Genomic_DNA"/>
</dbReference>
<comment type="caution">
    <text evidence="2">The sequence shown here is derived from an EMBL/GenBank/DDBJ whole genome shotgun (WGS) entry which is preliminary data.</text>
</comment>
<feature type="compositionally biased region" description="Low complexity" evidence="1">
    <location>
        <begin position="40"/>
        <end position="50"/>
    </location>
</feature>
<dbReference type="AlphaFoldDB" id="A0A0N1IKM8"/>
<feature type="region of interest" description="Disordered" evidence="1">
    <location>
        <begin position="235"/>
        <end position="366"/>
    </location>
</feature>
<gene>
    <name evidence="2" type="ORF">ABL78_4529</name>
</gene>
<sequence length="1178" mass="129649">MTSYCEVCRGMFFTPHPHTAAQPRSSSCPCGLLPLRHSARPSASPSQRPATGANAPHDSPPYGLKFSHAVRPDGTTRGSASLLGRREQSRDGHACLRSSRSFSGPVGCRRSPRGDLGARGGWRCASVEAMHRRPPPTHSGRAATPPPLPPPMSGWAMNDIEWDGGHRYTADTFSSLQHADSCSPPFDFLRRGEGITGQRHPSSPPLRGSPRQSPPPFTLDSFSPQKELEERCCYPSPQWVPHDKDERGRSPHAAPTTLPRFPTPYSAALLASHQSTPQQPYDPHDGRLHRRINTDGDAQVFSRRSSSGHRHRSRRHSREHAHRRSPRLHASAAPPDAPQHAPPLCPAAPHHALVPPPSDPPQHVPNSLEDLIAKIRVEVRKGAAASREAPVATTRRQSKTTSGLAGKVAKADGAGTTPGVEGGASFSSSSTSMPVSTVTKCSSTDNTVAEYAAVEEIGDKRHDAHNAVSPHRSSSTRSSIGDNRSGDERDTCCRTRGRQICNPAQPRAWSAVDRSRRPPTSTSPRGERGAKDLPASASAQRSSSSASSRQSHGRASSSSAHLQCAVQEAEAVLRKMRRRARRQSREKEGPHSKTPCDGHDAPAREKEFQRTAFCTAVDQSSKGVMEMHDGRQRQPLQHSAGEGSLSVDGATQFSWMKRSTGKRSHSHPSMKPSAPRSSQYPSAGHDNEDPHLLLQTPATAATLTGDAICTFPEDLRKALEHRQEEWLEGQSCRIERLREGLSSLCVAVRKDLRKMREEVADVRLQSSEVASRVAAVAAESAQRTPTPSPTRAAKVRIASLPPECVLTWVAQCSSDDQRRLAQLLLPHLRPALSEVIQDEVRRQLHAVGTEHQGQLRELEGRLRTYVDKLVVTAQQNSVLERGGGGHGGLPQSPETGAPLWADFSSVDAFNAHLRCAARAVLMEEDDRRCSIANENGRRHELCLREVQRQWQETLAETQRKWRAEWRSVLDTAEEKWTRNAQAPLQKHADLLHNIVKALTQDVVQLHERQDVQAASVQDTLQKEREMRQREHAKLADQVERRVRELLPRQVDSACARYHVQRERMASKELRHVRMTHGSGSDSSPLPAASSPLIADELRVSVVQPALEHMRRLLVSHQEMMGATVEDRCRRAESVVEGNRHVWLQNLTELRGKVSALRSDVRGAFNELCSTLNVAAPAL</sequence>
<reference evidence="2 3" key="1">
    <citation type="journal article" date="2015" name="PLoS Pathog.">
        <title>Leptomonas seymouri: Adaptations to the Dixenous Life Cycle Analyzed by Genome Sequencing, Transcriptome Profiling and Co-infection with Leishmania donovani.</title>
        <authorList>
            <person name="Kraeva N."/>
            <person name="Butenko A."/>
            <person name="Hlavacova J."/>
            <person name="Kostygov A."/>
            <person name="Myskova J."/>
            <person name="Grybchuk D."/>
            <person name="Lestinova T."/>
            <person name="Votypka J."/>
            <person name="Volf P."/>
            <person name="Opperdoes F."/>
            <person name="Flegontov P."/>
            <person name="Lukes J."/>
            <person name="Yurchenko V."/>
        </authorList>
    </citation>
    <scope>NUCLEOTIDE SEQUENCE [LARGE SCALE GENOMIC DNA]</scope>
    <source>
        <strain evidence="2 3">ATCC 30220</strain>
    </source>
</reference>
<feature type="compositionally biased region" description="Pro residues" evidence="1">
    <location>
        <begin position="335"/>
        <end position="346"/>
    </location>
</feature>
<feature type="compositionally biased region" description="Basic residues" evidence="1">
    <location>
        <begin position="306"/>
        <end position="327"/>
    </location>
</feature>
<feature type="compositionally biased region" description="Low complexity" evidence="1">
    <location>
        <begin position="469"/>
        <end position="483"/>
    </location>
</feature>
<dbReference type="OrthoDB" id="273841at2759"/>
<evidence type="ECO:0000256" key="1">
    <source>
        <dbReference type="SAM" id="MobiDB-lite"/>
    </source>
</evidence>
<organism evidence="2 3">
    <name type="scientific">Leptomonas seymouri</name>
    <dbReference type="NCBI Taxonomy" id="5684"/>
    <lineage>
        <taxon>Eukaryota</taxon>
        <taxon>Discoba</taxon>
        <taxon>Euglenozoa</taxon>
        <taxon>Kinetoplastea</taxon>
        <taxon>Metakinetoplastina</taxon>
        <taxon>Trypanosomatida</taxon>
        <taxon>Trypanosomatidae</taxon>
        <taxon>Leishmaniinae</taxon>
        <taxon>Leptomonas</taxon>
    </lineage>
</organism>
<accession>A0A0N1IKM8</accession>
<feature type="region of interest" description="Disordered" evidence="1">
    <location>
        <begin position="38"/>
        <end position="118"/>
    </location>
</feature>
<feature type="compositionally biased region" description="Low complexity" evidence="1">
    <location>
        <begin position="535"/>
        <end position="561"/>
    </location>
</feature>
<feature type="compositionally biased region" description="Basic and acidic residues" evidence="1">
    <location>
        <begin position="84"/>
        <end position="94"/>
    </location>
</feature>
<name>A0A0N1IKM8_LEPSE</name>
<dbReference type="VEuPathDB" id="TriTrypDB:Lsey_0132_0110"/>
<feature type="region of interest" description="Disordered" evidence="1">
    <location>
        <begin position="131"/>
        <end position="151"/>
    </location>
</feature>
<evidence type="ECO:0000313" key="2">
    <source>
        <dbReference type="EMBL" id="KPI86413.1"/>
    </source>
</evidence>
<evidence type="ECO:0000313" key="3">
    <source>
        <dbReference type="Proteomes" id="UP000038009"/>
    </source>
</evidence>
<feature type="region of interest" description="Disordered" evidence="1">
    <location>
        <begin position="457"/>
        <end position="601"/>
    </location>
</feature>
<keyword evidence="3" id="KW-1185">Reference proteome</keyword>
<dbReference type="Proteomes" id="UP000038009">
    <property type="component" value="Unassembled WGS sequence"/>
</dbReference>
<feature type="compositionally biased region" description="Basic residues" evidence="1">
    <location>
        <begin position="659"/>
        <end position="668"/>
    </location>
</feature>
<proteinExistence type="predicted"/>
<feature type="compositionally biased region" description="Low complexity" evidence="1">
    <location>
        <begin position="423"/>
        <end position="439"/>
    </location>
</feature>
<feature type="compositionally biased region" description="Basic and acidic residues" evidence="1">
    <location>
        <begin position="583"/>
        <end position="601"/>
    </location>
</feature>
<feature type="region of interest" description="Disordered" evidence="1">
    <location>
        <begin position="625"/>
        <end position="691"/>
    </location>
</feature>
<feature type="region of interest" description="Disordered" evidence="1">
    <location>
        <begin position="184"/>
        <end position="222"/>
    </location>
</feature>